<dbReference type="FunFam" id="3.20.20.70:FF:000030">
    <property type="entry name" value="Nicotinate-nucleotide pyrophosphorylase, carboxylating"/>
    <property type="match status" value="1"/>
</dbReference>
<dbReference type="InterPro" id="IPR002638">
    <property type="entry name" value="Quinolinate_PRibosylTrfase_C"/>
</dbReference>
<dbReference type="RefSeq" id="WP_059435034.1">
    <property type="nucleotide sequence ID" value="NZ_FAVB01000002.1"/>
</dbReference>
<dbReference type="PANTHER" id="PTHR32179:SF4">
    <property type="entry name" value="PYROPHOSPHORYLASE MODD-RELATED"/>
    <property type="match status" value="1"/>
</dbReference>
<evidence type="ECO:0000313" key="7">
    <source>
        <dbReference type="EMBL" id="CUU76454.1"/>
    </source>
</evidence>
<dbReference type="PIRSF" id="PIRSF006250">
    <property type="entry name" value="NadC_ModD"/>
    <property type="match status" value="1"/>
</dbReference>
<dbReference type="GO" id="GO:0009435">
    <property type="term" value="P:NAD+ biosynthetic process"/>
    <property type="evidence" value="ECO:0007669"/>
    <property type="project" value="InterPro"/>
</dbReference>
<dbReference type="InterPro" id="IPR013785">
    <property type="entry name" value="Aldolase_TIM"/>
</dbReference>
<dbReference type="InterPro" id="IPR027277">
    <property type="entry name" value="NadC/ModD"/>
</dbReference>
<feature type="domain" description="Quinolinate phosphoribosyl transferase N-terminal" evidence="6">
    <location>
        <begin position="21"/>
        <end position="103"/>
    </location>
</feature>
<evidence type="ECO:0000256" key="4">
    <source>
        <dbReference type="PIRNR" id="PIRNR006250"/>
    </source>
</evidence>
<evidence type="ECO:0000256" key="1">
    <source>
        <dbReference type="ARBA" id="ARBA00009400"/>
    </source>
</evidence>
<proteinExistence type="inferred from homology"/>
<dbReference type="InterPro" id="IPR022412">
    <property type="entry name" value="Quinolinate_PRibosylTrfase_N"/>
</dbReference>
<evidence type="ECO:0000259" key="6">
    <source>
        <dbReference type="Pfam" id="PF02749"/>
    </source>
</evidence>
<dbReference type="GO" id="GO:0005737">
    <property type="term" value="C:cytoplasm"/>
    <property type="evidence" value="ECO:0007669"/>
    <property type="project" value="TreeGrafter"/>
</dbReference>
<accession>A0A0S4RQT6</accession>
<dbReference type="SUPFAM" id="SSF51690">
    <property type="entry name" value="Nicotinate/Quinolinate PRTase C-terminal domain-like"/>
    <property type="match status" value="1"/>
</dbReference>
<dbReference type="PANTHER" id="PTHR32179">
    <property type="entry name" value="NICOTINATE-NUCLEOTIDE PYROPHOSPHORYLASE [CARBOXYLATING]"/>
    <property type="match status" value="1"/>
</dbReference>
<dbReference type="Pfam" id="PF01729">
    <property type="entry name" value="QRPTase_C"/>
    <property type="match status" value="1"/>
</dbReference>
<gene>
    <name evidence="7" type="primary">nadC_2</name>
    <name evidence="7" type="ORF">ERS686654_00761</name>
</gene>
<evidence type="ECO:0000313" key="8">
    <source>
        <dbReference type="Proteomes" id="UP000052237"/>
    </source>
</evidence>
<dbReference type="Gene3D" id="3.90.1170.20">
    <property type="entry name" value="Quinolinate phosphoribosyl transferase, N-terminal domain"/>
    <property type="match status" value="1"/>
</dbReference>
<comment type="caution">
    <text evidence="7">The sequence shown here is derived from an EMBL/GenBank/DDBJ whole genome shotgun (WGS) entry which is preliminary data.</text>
</comment>
<dbReference type="SUPFAM" id="SSF54675">
    <property type="entry name" value="Nicotinate/Quinolinate PRTase N-terminal domain-like"/>
    <property type="match status" value="1"/>
</dbReference>
<feature type="domain" description="Quinolinate phosphoribosyl transferase C-terminal" evidence="5">
    <location>
        <begin position="105"/>
        <end position="270"/>
    </location>
</feature>
<evidence type="ECO:0000259" key="5">
    <source>
        <dbReference type="Pfam" id="PF01729"/>
    </source>
</evidence>
<protein>
    <submittedName>
        <fullName evidence="7">Molybdenum transport system protein ModD</fullName>
        <ecNumber evidence="7">2.4.2.19</ecNumber>
    </submittedName>
</protein>
<dbReference type="Proteomes" id="UP000052237">
    <property type="component" value="Unassembled WGS sequence"/>
</dbReference>
<dbReference type="AlphaFoldDB" id="A0A0S4RQT6"/>
<evidence type="ECO:0000256" key="2">
    <source>
        <dbReference type="ARBA" id="ARBA00022676"/>
    </source>
</evidence>
<evidence type="ECO:0000256" key="3">
    <source>
        <dbReference type="ARBA" id="ARBA00022679"/>
    </source>
</evidence>
<dbReference type="Pfam" id="PF02749">
    <property type="entry name" value="QRPTase_N"/>
    <property type="match status" value="1"/>
</dbReference>
<dbReference type="GO" id="GO:0004514">
    <property type="term" value="F:nicotinate-nucleotide diphosphorylase (carboxylating) activity"/>
    <property type="evidence" value="ECO:0007669"/>
    <property type="project" value="UniProtKB-EC"/>
</dbReference>
<comment type="similarity">
    <text evidence="1 4">Belongs to the NadC/ModD family.</text>
</comment>
<dbReference type="EC" id="2.4.2.19" evidence="7"/>
<keyword evidence="3 4" id="KW-0808">Transferase</keyword>
<dbReference type="InterPro" id="IPR037128">
    <property type="entry name" value="Quinolinate_PRibosylTase_N_sf"/>
</dbReference>
<keyword evidence="2 4" id="KW-0328">Glycosyltransferase</keyword>
<organism evidence="7 8">
    <name type="scientific">Campylobacter hyointestinalis subsp. hyointestinalis</name>
    <dbReference type="NCBI Taxonomy" id="91352"/>
    <lineage>
        <taxon>Bacteria</taxon>
        <taxon>Pseudomonadati</taxon>
        <taxon>Campylobacterota</taxon>
        <taxon>Epsilonproteobacteria</taxon>
        <taxon>Campylobacterales</taxon>
        <taxon>Campylobacteraceae</taxon>
        <taxon>Campylobacter</taxon>
    </lineage>
</organism>
<keyword evidence="8" id="KW-1185">Reference proteome</keyword>
<dbReference type="InterPro" id="IPR036068">
    <property type="entry name" value="Nicotinate_pribotase-like_C"/>
</dbReference>
<dbReference type="GO" id="GO:0034213">
    <property type="term" value="P:quinolinate catabolic process"/>
    <property type="evidence" value="ECO:0007669"/>
    <property type="project" value="TreeGrafter"/>
</dbReference>
<reference evidence="7 8" key="1">
    <citation type="submission" date="2015-11" db="EMBL/GenBank/DDBJ databases">
        <authorList>
            <consortium name="Pathogen Informatics"/>
        </authorList>
    </citation>
    <scope>NUCLEOTIDE SEQUENCE [LARGE SCALE GENOMIC DNA]</scope>
    <source>
        <strain evidence="7 8">006A-0059</strain>
    </source>
</reference>
<dbReference type="EMBL" id="FAVB01000002">
    <property type="protein sequence ID" value="CUU76454.1"/>
    <property type="molecule type" value="Genomic_DNA"/>
</dbReference>
<dbReference type="Gene3D" id="3.20.20.70">
    <property type="entry name" value="Aldolase class I"/>
    <property type="match status" value="1"/>
</dbReference>
<sequence>MIKFSSLELEDLVKSDIPFNDLTTELMETGAKVELSISSRGEITLSCLDTVSQICKARDLEFNSDFTNSTRVESGAQILSVIGDFSELHAVYKSIQNLLEYACGIATSANMVVKIVKEASPDCEVLVTRKVFPFAKKLCLKAALEGGAKVHRLGLSDSVLFFENHTNAYKSLDEFLSDISKFKKRLCERKIIVEASDLEFAKATLKAGSDGVQCDKMSVEDVKKVVEFKNANFANAIVLAAGGISEKNAKEYAKTGINAIVTSAVYKGVADLGARIEIL</sequence>
<name>A0A0S4RQT6_CAMHY</name>